<evidence type="ECO:0000313" key="4">
    <source>
        <dbReference type="Proteomes" id="UP000018227"/>
    </source>
</evidence>
<protein>
    <submittedName>
        <fullName evidence="3">Addiction module toxin, RelE/StbE family</fullName>
    </submittedName>
</protein>
<comment type="caution">
    <text evidence="3">The sequence shown here is derived from an EMBL/GenBank/DDBJ whole genome shotgun (WGS) entry which is preliminary data.</text>
</comment>
<reference evidence="3 4" key="1">
    <citation type="submission" date="2013-06" db="EMBL/GenBank/DDBJ databases">
        <authorList>
            <person name="Weinstock G."/>
            <person name="Sodergren E."/>
            <person name="Clifton S."/>
            <person name="Fulton L."/>
            <person name="Fulton B."/>
            <person name="Courtney L."/>
            <person name="Fronick C."/>
            <person name="Harrison M."/>
            <person name="Strong C."/>
            <person name="Farmer C."/>
            <person name="Delahaunty K."/>
            <person name="Markovic C."/>
            <person name="Hall O."/>
            <person name="Minx P."/>
            <person name="Tomlinson C."/>
            <person name="Mitreva M."/>
            <person name="Nelson J."/>
            <person name="Hou S."/>
            <person name="Wollam A."/>
            <person name="Pepin K.H."/>
            <person name="Johnson M."/>
            <person name="Bhonagiri V."/>
            <person name="Nash W.E."/>
            <person name="Warren W."/>
            <person name="Chinwalla A."/>
            <person name="Mardis E.R."/>
            <person name="Wilson R.K."/>
        </authorList>
    </citation>
    <scope>NUCLEOTIDE SEQUENCE [LARGE SCALE GENOMIC DNA]</scope>
    <source>
        <strain evidence="3 4">ATCC 51271</strain>
    </source>
</reference>
<dbReference type="AlphaFoldDB" id="V2XLD5"/>
<organism evidence="3 4">
    <name type="scientific">Catonella morbi ATCC 51271</name>
    <dbReference type="NCBI Taxonomy" id="592026"/>
    <lineage>
        <taxon>Bacteria</taxon>
        <taxon>Bacillati</taxon>
        <taxon>Bacillota</taxon>
        <taxon>Clostridia</taxon>
        <taxon>Lachnospirales</taxon>
        <taxon>Lachnospiraceae</taxon>
        <taxon>Catonella</taxon>
    </lineage>
</organism>
<dbReference type="EMBL" id="ACIL03000013">
    <property type="protein sequence ID" value="ESL02999.1"/>
    <property type="molecule type" value="Genomic_DNA"/>
</dbReference>
<dbReference type="RefSeq" id="WP_023354741.1">
    <property type="nucleotide sequence ID" value="NZ_KI535368.1"/>
</dbReference>
<gene>
    <name evidence="3" type="ORF">GCWU0000282_001870</name>
</gene>
<dbReference type="Pfam" id="PF05016">
    <property type="entry name" value="ParE_toxin"/>
    <property type="match status" value="1"/>
</dbReference>
<accession>V2XLD5</accession>
<dbReference type="eggNOG" id="COG2026">
    <property type="taxonomic scope" value="Bacteria"/>
</dbReference>
<dbReference type="OrthoDB" id="9805098at2"/>
<dbReference type="PANTHER" id="PTHR35601">
    <property type="entry name" value="TOXIN RELE"/>
    <property type="match status" value="1"/>
</dbReference>
<dbReference type="HOGENOM" id="CLU_155761_1_1_9"/>
<keyword evidence="2" id="KW-1277">Toxin-antitoxin system</keyword>
<evidence type="ECO:0000256" key="1">
    <source>
        <dbReference type="ARBA" id="ARBA00006226"/>
    </source>
</evidence>
<proteinExistence type="inferred from homology"/>
<sequence>MSYSVEYSKQAVKFLKKLDRTAKILIKEWIENNLIGCTNPFDKGKSLTGDKKGYWRYRVENYRIICEIEQDKLIITIIEVGHRSTVYKRFKQ</sequence>
<dbReference type="NCBIfam" id="TIGR02385">
    <property type="entry name" value="RelE_StbE"/>
    <property type="match status" value="1"/>
</dbReference>
<name>V2XLD5_9FIRM</name>
<dbReference type="PANTHER" id="PTHR35601:SF1">
    <property type="entry name" value="TOXIN RELE"/>
    <property type="match status" value="1"/>
</dbReference>
<comment type="similarity">
    <text evidence="1">Belongs to the RelE toxin family.</text>
</comment>
<dbReference type="Proteomes" id="UP000018227">
    <property type="component" value="Unassembled WGS sequence"/>
</dbReference>
<evidence type="ECO:0000313" key="3">
    <source>
        <dbReference type="EMBL" id="ESL02999.1"/>
    </source>
</evidence>
<evidence type="ECO:0000256" key="2">
    <source>
        <dbReference type="ARBA" id="ARBA00022649"/>
    </source>
</evidence>
<dbReference type="STRING" id="592026.GCWU0000282_001870"/>
<dbReference type="SUPFAM" id="SSF143011">
    <property type="entry name" value="RelE-like"/>
    <property type="match status" value="1"/>
</dbReference>
<keyword evidence="4" id="KW-1185">Reference proteome</keyword>
<dbReference type="Gene3D" id="3.30.2310.20">
    <property type="entry name" value="RelE-like"/>
    <property type="match status" value="1"/>
</dbReference>
<dbReference type="InterPro" id="IPR035093">
    <property type="entry name" value="RelE/ParE_toxin_dom_sf"/>
</dbReference>
<dbReference type="InterPro" id="IPR007712">
    <property type="entry name" value="RelE/ParE_toxin"/>
</dbReference>